<dbReference type="EMBL" id="CP007030">
    <property type="protein sequence ID" value="AHF01276.1"/>
    <property type="molecule type" value="Genomic_DNA"/>
</dbReference>
<protein>
    <submittedName>
        <fullName evidence="1">Uncharacterized protein</fullName>
    </submittedName>
</protein>
<dbReference type="HOGENOM" id="CLU_074583_0_0_6"/>
<keyword evidence="2" id="KW-1185">Reference proteome</keyword>
<organism evidence="1 2">
    <name type="scientific">Thiomicrospira aerophila AL3</name>
    <dbReference type="NCBI Taxonomy" id="717772"/>
    <lineage>
        <taxon>Bacteria</taxon>
        <taxon>Pseudomonadati</taxon>
        <taxon>Pseudomonadota</taxon>
        <taxon>Gammaproteobacteria</taxon>
        <taxon>Thiotrichales</taxon>
        <taxon>Piscirickettsiaceae</taxon>
        <taxon>Thiomicrospira</taxon>
    </lineage>
</organism>
<evidence type="ECO:0000313" key="1">
    <source>
        <dbReference type="EMBL" id="AHF01276.1"/>
    </source>
</evidence>
<evidence type="ECO:0000313" key="2">
    <source>
        <dbReference type="Proteomes" id="UP000005380"/>
    </source>
</evidence>
<accession>W0DWN7</accession>
<gene>
    <name evidence="1" type="ORF">THIAE_05255</name>
</gene>
<sequence>MMWRKVTRIGLVGLLVLPLSIYAVNGSANDLVKASNKAPINAADRLLPSLSTITESELTELANRIRFNETANRAEWQVFWSPREAFPSLGLGHFIWLPAEVAVPFEAGFPAMAHFVAQHYPTPQWLLAEHAPWTTRAEFLAAQQTGHDDIQELQAWLLATQTWQMAFILERFAVRAELAKARLALTDQDPRWQLFMHLMTSTAGRYALIDYSNFKGWGDLEQERYQGQGWGLFNVLEQMLATNENIMSANKNNILENFSDTSYQVLEQRVSLAPNPEERWLPGWKVRTQTYRQVM</sequence>
<dbReference type="Proteomes" id="UP000005380">
    <property type="component" value="Chromosome"/>
</dbReference>
<proteinExistence type="predicted"/>
<dbReference type="KEGG" id="tao:THIAE_05255"/>
<dbReference type="InParanoid" id="W0DWN7"/>
<dbReference type="STRING" id="717772.THIAE_05255"/>
<dbReference type="RefSeq" id="WP_006460342.1">
    <property type="nucleotide sequence ID" value="NZ_CP007030.1"/>
</dbReference>
<dbReference type="OrthoDB" id="20998at2"/>
<reference evidence="1 2" key="1">
    <citation type="submission" date="2013-12" db="EMBL/GenBank/DDBJ databases">
        <authorList>
            <consortium name="DOE Joint Genome Institute"/>
            <person name="Kappler U."/>
            <person name="Huntemann M."/>
            <person name="Han J."/>
            <person name="Chen A."/>
            <person name="Kyrpides N."/>
            <person name="Mavromatis K."/>
            <person name="Markowitz V."/>
            <person name="Palaniappan K."/>
            <person name="Ivanova N."/>
            <person name="Schaumberg A."/>
            <person name="Pati A."/>
            <person name="Liolios K."/>
            <person name="Nordberg H.P."/>
            <person name="Cantor M.N."/>
            <person name="Hua S.X."/>
            <person name="Woyke T."/>
        </authorList>
    </citation>
    <scope>NUCLEOTIDE SEQUENCE [LARGE SCALE GENOMIC DNA]</scope>
    <source>
        <strain evidence="2">AL2</strain>
    </source>
</reference>
<dbReference type="eggNOG" id="ENOG502ZBV3">
    <property type="taxonomic scope" value="Bacteria"/>
</dbReference>
<name>W0DWN7_9GAMM</name>
<dbReference type="AlphaFoldDB" id="W0DWN7"/>